<dbReference type="CDD" id="cd03507">
    <property type="entry name" value="Delta12-FADS-like"/>
    <property type="match status" value="1"/>
</dbReference>
<keyword evidence="1" id="KW-0812">Transmembrane</keyword>
<evidence type="ECO:0000313" key="3">
    <source>
        <dbReference type="EMBL" id="WAR27308.1"/>
    </source>
</evidence>
<reference evidence="3" key="1">
    <citation type="submission" date="2022-11" db="EMBL/GenBank/DDBJ databases">
        <title>Centuries of genome instability and evolution in soft-shell clam transmissible cancer (bioRxiv).</title>
        <authorList>
            <person name="Hart S.F.M."/>
            <person name="Yonemitsu M.A."/>
            <person name="Giersch R.M."/>
            <person name="Beal B.F."/>
            <person name="Arriagada G."/>
            <person name="Davis B.W."/>
            <person name="Ostrander E.A."/>
            <person name="Goff S.P."/>
            <person name="Metzger M.J."/>
        </authorList>
    </citation>
    <scope>NUCLEOTIDE SEQUENCE</scope>
    <source>
        <strain evidence="3">MELC-2E11</strain>
        <tissue evidence="3">Siphon/mantle</tissue>
    </source>
</reference>
<name>A0ABY7G2F1_MYAAR</name>
<dbReference type="InterPro" id="IPR012171">
    <property type="entry name" value="Fatty_acid_desaturase"/>
</dbReference>
<dbReference type="InterPro" id="IPR005804">
    <property type="entry name" value="FA_desaturase_dom"/>
</dbReference>
<evidence type="ECO:0000256" key="1">
    <source>
        <dbReference type="SAM" id="Phobius"/>
    </source>
</evidence>
<dbReference type="EMBL" id="CP111026">
    <property type="protein sequence ID" value="WAR27308.1"/>
    <property type="molecule type" value="Genomic_DNA"/>
</dbReference>
<feature type="transmembrane region" description="Helical" evidence="1">
    <location>
        <begin position="69"/>
        <end position="86"/>
    </location>
</feature>
<dbReference type="PANTHER" id="PTHR32100">
    <property type="entry name" value="OMEGA-6 FATTY ACID DESATURASE, CHLOROPLASTIC"/>
    <property type="match status" value="1"/>
</dbReference>
<feature type="transmembrane region" description="Helical" evidence="1">
    <location>
        <begin position="43"/>
        <end position="62"/>
    </location>
</feature>
<dbReference type="Proteomes" id="UP001164746">
    <property type="component" value="Chromosome 15"/>
</dbReference>
<sequence>METGQESDNRVKGSTHTANKNIQYPPIIQIKAAIPSSLFESNLLISLYFVFTDFLIISVLYVGLRLTEWLFPVYVQIAILPLYWYIQGTMLMALFVLGHDCGHGSFSRHEIINDSVGTVLHTLILTPYFSWKVSHRNHHKNTGNIDKDEVFYPVRKENENGNDFAFLFGLGLGWFVYLWRGYHPRKICHFNPLEAMFRHHVTGCTLSIMAMLAWVYCLYLYACSRGFIALLVYYVVPVIVFASWLLVVTFLHHIEENTPWYSEGSWTYVKGQVSSVDRNYGWAHHIIHNIGTHQVHHLFPRIPHYNLEAATCHFRAAFPQLVRKCEDPILPAMFRMYTKFSQQFRIANDVDIHVYR</sequence>
<keyword evidence="1" id="KW-0472">Membrane</keyword>
<feature type="transmembrane region" description="Helical" evidence="1">
    <location>
        <begin position="201"/>
        <end position="221"/>
    </location>
</feature>
<dbReference type="Pfam" id="PF00487">
    <property type="entry name" value="FA_desaturase"/>
    <property type="match status" value="1"/>
</dbReference>
<accession>A0ABY7G2F1</accession>
<keyword evidence="4" id="KW-1185">Reference proteome</keyword>
<keyword evidence="1" id="KW-1133">Transmembrane helix</keyword>
<proteinExistence type="predicted"/>
<feature type="domain" description="Fatty acid desaturase" evidence="2">
    <location>
        <begin position="82"/>
        <end position="320"/>
    </location>
</feature>
<evidence type="ECO:0000313" key="4">
    <source>
        <dbReference type="Proteomes" id="UP001164746"/>
    </source>
</evidence>
<feature type="transmembrane region" description="Helical" evidence="1">
    <location>
        <begin position="227"/>
        <end position="251"/>
    </location>
</feature>
<feature type="transmembrane region" description="Helical" evidence="1">
    <location>
        <begin position="164"/>
        <end position="180"/>
    </location>
</feature>
<organism evidence="3 4">
    <name type="scientific">Mya arenaria</name>
    <name type="common">Soft-shell clam</name>
    <dbReference type="NCBI Taxonomy" id="6604"/>
    <lineage>
        <taxon>Eukaryota</taxon>
        <taxon>Metazoa</taxon>
        <taxon>Spiralia</taxon>
        <taxon>Lophotrochozoa</taxon>
        <taxon>Mollusca</taxon>
        <taxon>Bivalvia</taxon>
        <taxon>Autobranchia</taxon>
        <taxon>Heteroconchia</taxon>
        <taxon>Euheterodonta</taxon>
        <taxon>Imparidentia</taxon>
        <taxon>Neoheterodontei</taxon>
        <taxon>Myida</taxon>
        <taxon>Myoidea</taxon>
        <taxon>Myidae</taxon>
        <taxon>Mya</taxon>
    </lineage>
</organism>
<evidence type="ECO:0000259" key="2">
    <source>
        <dbReference type="Pfam" id="PF00487"/>
    </source>
</evidence>
<gene>
    <name evidence="3" type="ORF">MAR_013012</name>
</gene>
<protein>
    <submittedName>
        <fullName evidence="3">FAD3E-like protein</fullName>
    </submittedName>
</protein>